<dbReference type="Gene3D" id="3.40.190.10">
    <property type="entry name" value="Periplasmic binding protein-like II"/>
    <property type="match status" value="2"/>
</dbReference>
<gene>
    <name evidence="3" type="ORF">ABWT76_003988</name>
</gene>
<proteinExistence type="predicted"/>
<sequence>MKFVWISGLVVGAMLVLTSCTQSEPITGDRQTIKIGGSSEAYEVMEILTEAYAAEKKTIDFKFLQSSQTSGGVQGVKDGVIDIGLTSRELTESEKDSTIQYRAIAHSPMLLATHEIVSIQNLTTEQIKGIYSGQINNWQEVGGPDAEIILLDLPEDEADKQLLRQHYLGDITIDYRAIVFSEDDQIIKALLSTPYSIGTVAKTEEFSQGYINILSIDSISASPENIAQGKYELLYTIGMVFPDQPNPVTQDFINYIFSEIGQKKLASSGYAVIQQP</sequence>
<accession>A0AAU8J998</accession>
<dbReference type="AlphaFoldDB" id="A0AAU8J998"/>
<protein>
    <submittedName>
        <fullName evidence="3">Substrate-binding domain-containing protein</fullName>
    </submittedName>
</protein>
<dbReference type="SUPFAM" id="SSF53850">
    <property type="entry name" value="Periplasmic binding protein-like II"/>
    <property type="match status" value="1"/>
</dbReference>
<dbReference type="PROSITE" id="PS51257">
    <property type="entry name" value="PROKAR_LIPOPROTEIN"/>
    <property type="match status" value="1"/>
</dbReference>
<dbReference type="PANTHER" id="PTHR30570:SF1">
    <property type="entry name" value="PHOSPHATE-BINDING PROTEIN PSTS"/>
    <property type="match status" value="1"/>
</dbReference>
<dbReference type="InterPro" id="IPR024370">
    <property type="entry name" value="PBP_domain"/>
</dbReference>
<dbReference type="InterPro" id="IPR050811">
    <property type="entry name" value="Phosphate_ABC_transporter"/>
</dbReference>
<name>A0AAU8J998_9CYAN</name>
<dbReference type="EMBL" id="CP159837">
    <property type="protein sequence ID" value="XCM35320.1"/>
    <property type="molecule type" value="Genomic_DNA"/>
</dbReference>
<feature type="domain" description="PBP" evidence="2">
    <location>
        <begin position="28"/>
        <end position="259"/>
    </location>
</feature>
<evidence type="ECO:0000313" key="3">
    <source>
        <dbReference type="EMBL" id="XCM35320.1"/>
    </source>
</evidence>
<evidence type="ECO:0000259" key="2">
    <source>
        <dbReference type="Pfam" id="PF12849"/>
    </source>
</evidence>
<evidence type="ECO:0000256" key="1">
    <source>
        <dbReference type="ARBA" id="ARBA00022729"/>
    </source>
</evidence>
<dbReference type="RefSeq" id="WP_054465259.1">
    <property type="nucleotide sequence ID" value="NZ_CP159837.1"/>
</dbReference>
<reference evidence="3" key="1">
    <citation type="submission" date="2024-07" db="EMBL/GenBank/DDBJ databases">
        <authorList>
            <person name="Kim Y.J."/>
            <person name="Jeong J.Y."/>
        </authorList>
    </citation>
    <scope>NUCLEOTIDE SEQUENCE</scope>
    <source>
        <strain evidence="3">GIHE-MW2</strain>
    </source>
</reference>
<dbReference type="PANTHER" id="PTHR30570">
    <property type="entry name" value="PERIPLASMIC PHOSPHATE BINDING COMPONENT OF PHOSPHATE ABC TRANSPORTER"/>
    <property type="match status" value="1"/>
</dbReference>
<dbReference type="Pfam" id="PF12849">
    <property type="entry name" value="PBP_like_2"/>
    <property type="match status" value="1"/>
</dbReference>
<keyword evidence="1" id="KW-0732">Signal</keyword>
<organism evidence="3">
    <name type="scientific">Planktothricoides raciborskii GIHE-MW2</name>
    <dbReference type="NCBI Taxonomy" id="2792601"/>
    <lineage>
        <taxon>Bacteria</taxon>
        <taxon>Bacillati</taxon>
        <taxon>Cyanobacteriota</taxon>
        <taxon>Cyanophyceae</taxon>
        <taxon>Oscillatoriophycideae</taxon>
        <taxon>Oscillatoriales</taxon>
        <taxon>Oscillatoriaceae</taxon>
        <taxon>Planktothricoides</taxon>
    </lineage>
</organism>